<organism evidence="1 2">
    <name type="scientific">Solanum commersonii</name>
    <name type="common">Commerson's wild potato</name>
    <name type="synonym">Commerson's nightshade</name>
    <dbReference type="NCBI Taxonomy" id="4109"/>
    <lineage>
        <taxon>Eukaryota</taxon>
        <taxon>Viridiplantae</taxon>
        <taxon>Streptophyta</taxon>
        <taxon>Embryophyta</taxon>
        <taxon>Tracheophyta</taxon>
        <taxon>Spermatophyta</taxon>
        <taxon>Magnoliopsida</taxon>
        <taxon>eudicotyledons</taxon>
        <taxon>Gunneridae</taxon>
        <taxon>Pentapetalae</taxon>
        <taxon>asterids</taxon>
        <taxon>lamiids</taxon>
        <taxon>Solanales</taxon>
        <taxon>Solanaceae</taxon>
        <taxon>Solanoideae</taxon>
        <taxon>Solaneae</taxon>
        <taxon>Solanum</taxon>
    </lineage>
</organism>
<keyword evidence="2" id="KW-1185">Reference proteome</keyword>
<reference evidence="1 2" key="1">
    <citation type="submission" date="2020-09" db="EMBL/GenBank/DDBJ databases">
        <title>De no assembly of potato wild relative species, Solanum commersonii.</title>
        <authorList>
            <person name="Cho K."/>
        </authorList>
    </citation>
    <scope>NUCLEOTIDE SEQUENCE [LARGE SCALE GENOMIC DNA]</scope>
    <source>
        <strain evidence="1">LZ3.2</strain>
        <tissue evidence="1">Leaf</tissue>
    </source>
</reference>
<evidence type="ECO:0000313" key="2">
    <source>
        <dbReference type="Proteomes" id="UP000824120"/>
    </source>
</evidence>
<dbReference type="AlphaFoldDB" id="A0A9J5YRV2"/>
<accession>A0A9J5YRV2</accession>
<evidence type="ECO:0000313" key="1">
    <source>
        <dbReference type="EMBL" id="KAG5603233.1"/>
    </source>
</evidence>
<protein>
    <submittedName>
        <fullName evidence="1">Uncharacterized protein</fullName>
    </submittedName>
</protein>
<dbReference type="Proteomes" id="UP000824120">
    <property type="component" value="Chromosome 6"/>
</dbReference>
<sequence>MQPILNRLTESVFSTLNMYVLVIQYKASIIQLCVCLSLRPYLQL</sequence>
<comment type="caution">
    <text evidence="1">The sequence shown here is derived from an EMBL/GenBank/DDBJ whole genome shotgun (WGS) entry which is preliminary data.</text>
</comment>
<name>A0A9J5YRV2_SOLCO</name>
<gene>
    <name evidence="1" type="ORF">H5410_034603</name>
</gene>
<proteinExistence type="predicted"/>
<dbReference type="EMBL" id="JACXVP010000006">
    <property type="protein sequence ID" value="KAG5603233.1"/>
    <property type="molecule type" value="Genomic_DNA"/>
</dbReference>